<feature type="region of interest" description="Disordered" evidence="1">
    <location>
        <begin position="853"/>
        <end position="910"/>
    </location>
</feature>
<feature type="compositionally biased region" description="Basic and acidic residues" evidence="1">
    <location>
        <begin position="938"/>
        <end position="948"/>
    </location>
</feature>
<dbReference type="InterPro" id="IPR021582">
    <property type="entry name" value="Aim21"/>
</dbReference>
<proteinExistence type="predicted"/>
<feature type="compositionally biased region" description="Basic residues" evidence="1">
    <location>
        <begin position="886"/>
        <end position="896"/>
    </location>
</feature>
<feature type="compositionally biased region" description="Basic and acidic residues" evidence="1">
    <location>
        <begin position="566"/>
        <end position="575"/>
    </location>
</feature>
<accession>A0A2T3AY34</accession>
<gene>
    <name evidence="2" type="ORF">M430DRAFT_51630</name>
</gene>
<feature type="compositionally biased region" description="Acidic residues" evidence="1">
    <location>
        <begin position="537"/>
        <end position="551"/>
    </location>
</feature>
<feature type="compositionally biased region" description="Basic and acidic residues" evidence="1">
    <location>
        <begin position="1055"/>
        <end position="1064"/>
    </location>
</feature>
<dbReference type="InParanoid" id="A0A2T3AY34"/>
<dbReference type="STRING" id="857342.A0A2T3AY34"/>
<feature type="compositionally biased region" description="Polar residues" evidence="1">
    <location>
        <begin position="959"/>
        <end position="969"/>
    </location>
</feature>
<evidence type="ECO:0000256" key="1">
    <source>
        <dbReference type="SAM" id="MobiDB-lite"/>
    </source>
</evidence>
<feature type="compositionally biased region" description="Polar residues" evidence="1">
    <location>
        <begin position="800"/>
        <end position="819"/>
    </location>
</feature>
<dbReference type="OrthoDB" id="5386574at2759"/>
<feature type="region of interest" description="Disordered" evidence="1">
    <location>
        <begin position="934"/>
        <end position="1064"/>
    </location>
</feature>
<evidence type="ECO:0008006" key="4">
    <source>
        <dbReference type="Google" id="ProtNLM"/>
    </source>
</evidence>
<feature type="compositionally biased region" description="Basic and acidic residues" evidence="1">
    <location>
        <begin position="764"/>
        <end position="773"/>
    </location>
</feature>
<feature type="compositionally biased region" description="Basic and acidic residues" evidence="1">
    <location>
        <begin position="603"/>
        <end position="617"/>
    </location>
</feature>
<feature type="compositionally biased region" description="Low complexity" evidence="1">
    <location>
        <begin position="897"/>
        <end position="907"/>
    </location>
</feature>
<feature type="region of interest" description="Disordered" evidence="1">
    <location>
        <begin position="1"/>
        <end position="270"/>
    </location>
</feature>
<feature type="compositionally biased region" description="Basic and acidic residues" evidence="1">
    <location>
        <begin position="440"/>
        <end position="451"/>
    </location>
</feature>
<feature type="compositionally biased region" description="Polar residues" evidence="1">
    <location>
        <begin position="693"/>
        <end position="703"/>
    </location>
</feature>
<feature type="compositionally biased region" description="Low complexity" evidence="1">
    <location>
        <begin position="138"/>
        <end position="164"/>
    </location>
</feature>
<feature type="compositionally biased region" description="Polar residues" evidence="1">
    <location>
        <begin position="112"/>
        <end position="123"/>
    </location>
</feature>
<feature type="compositionally biased region" description="Low complexity" evidence="1">
    <location>
        <begin position="70"/>
        <end position="82"/>
    </location>
</feature>
<feature type="compositionally biased region" description="Basic and acidic residues" evidence="1">
    <location>
        <begin position="376"/>
        <end position="405"/>
    </location>
</feature>
<dbReference type="RefSeq" id="XP_024719576.1">
    <property type="nucleotide sequence ID" value="XM_024868242.1"/>
</dbReference>
<protein>
    <recommendedName>
        <fullName evidence="4">Altered inheritance of mitochondria protein 21</fullName>
    </recommendedName>
</protein>
<feature type="compositionally biased region" description="Polar residues" evidence="1">
    <location>
        <begin position="180"/>
        <end position="196"/>
    </location>
</feature>
<feature type="compositionally biased region" description="Polar residues" evidence="1">
    <location>
        <begin position="351"/>
        <end position="374"/>
    </location>
</feature>
<dbReference type="Proteomes" id="UP000241818">
    <property type="component" value="Unassembled WGS sequence"/>
</dbReference>
<feature type="compositionally biased region" description="Polar residues" evidence="1">
    <location>
        <begin position="587"/>
        <end position="601"/>
    </location>
</feature>
<dbReference type="Pfam" id="PF11489">
    <property type="entry name" value="Aim21"/>
    <property type="match status" value="1"/>
</dbReference>
<evidence type="ECO:0000313" key="3">
    <source>
        <dbReference type="Proteomes" id="UP000241818"/>
    </source>
</evidence>
<feature type="compositionally biased region" description="Basic and acidic residues" evidence="1">
    <location>
        <begin position="165"/>
        <end position="179"/>
    </location>
</feature>
<feature type="compositionally biased region" description="Polar residues" evidence="1">
    <location>
        <begin position="46"/>
        <end position="69"/>
    </location>
</feature>
<feature type="compositionally biased region" description="Basic and acidic residues" evidence="1">
    <location>
        <begin position="874"/>
        <end position="885"/>
    </location>
</feature>
<dbReference type="AlphaFoldDB" id="A0A2T3AY34"/>
<feature type="region of interest" description="Disordered" evidence="1">
    <location>
        <begin position="344"/>
        <end position="469"/>
    </location>
</feature>
<dbReference type="EMBL" id="KZ679013">
    <property type="protein sequence ID" value="PSS14977.1"/>
    <property type="molecule type" value="Genomic_DNA"/>
</dbReference>
<feature type="compositionally biased region" description="Basic and acidic residues" evidence="1">
    <location>
        <begin position="997"/>
        <end position="1006"/>
    </location>
</feature>
<evidence type="ECO:0000313" key="2">
    <source>
        <dbReference type="EMBL" id="PSS14977.1"/>
    </source>
</evidence>
<feature type="compositionally biased region" description="Low complexity" evidence="1">
    <location>
        <begin position="502"/>
        <end position="519"/>
    </location>
</feature>
<feature type="compositionally biased region" description="Polar residues" evidence="1">
    <location>
        <begin position="661"/>
        <end position="670"/>
    </location>
</feature>
<keyword evidence="3" id="KW-1185">Reference proteome</keyword>
<feature type="region of interest" description="Disordered" evidence="1">
    <location>
        <begin position="499"/>
        <end position="838"/>
    </location>
</feature>
<dbReference type="GeneID" id="36576323"/>
<organism evidence="2 3">
    <name type="scientific">Amorphotheca resinae ATCC 22711</name>
    <dbReference type="NCBI Taxonomy" id="857342"/>
    <lineage>
        <taxon>Eukaryota</taxon>
        <taxon>Fungi</taxon>
        <taxon>Dikarya</taxon>
        <taxon>Ascomycota</taxon>
        <taxon>Pezizomycotina</taxon>
        <taxon>Leotiomycetes</taxon>
        <taxon>Helotiales</taxon>
        <taxon>Amorphothecaceae</taxon>
        <taxon>Amorphotheca</taxon>
    </lineage>
</organism>
<name>A0A2T3AY34_AMORE</name>
<sequence length="1064" mass="114358">MSTAMPQIPPRPTRAQEQKKASGSSLGSDLPKIPPRPANRRLDRSISPQRESFAQSPLNETPFTRHGNQSKSSISSEDVSGSDQPRRPSSVVLPSLGQEGSEYAEVVAATEDLSSSPTQTRNIANDLKLHAPKPSLPSSAATRRVSTVTRTDSGQAAALGLGAAPDDKELSSRPLKTRDSFASQTSNSAERPPSSTESEHGIPEIGQRVPMYPDAGDVQAPSPSPYTTPYAPGIGFHNDGSKPRHHSRRTSGRSIDIPFDAYGKHGHGQIPHDRFEKAYYEKHPELLKKETSLYHGPYAEDRPEWAMSSEDLNKIVRDTASRGAGIGTSPAIVGTPSEQIGFQASEEYASRISSPRPQSSAFHLAHSNASQTHVDSPLRKESTASEFDKKADFEGAISKRLDGHGPSDTGLESEVEDDDVIHVEDPNHRHSIYGGAGRLESTEDLGHHTGGEDDGFLDENGYSAPILAPDEVAKEPFGWELQPAVSPLHERRGSAFDEYSAHLRSGSASSSRPTSRPASIHGNVPGIRLPSDRPLEALDEYEPLFSEEEGNEGGKDSGKDTLATADRLKRPELKNRKFPSQDIWEDTPNSLQYTATVSTPQLPEEKEGETKLKREQEVETPEQAFARRQEELAEQESDSSHGFLDREKRPWSHASPAVTESRPSSESSRLGTEFRHSGKQRFPSRDIWEDTPDSLQLQTTVGGPQSDDKDALSPPSERPTAGAVANHQEKAAAGLPLGSEEGRATTGIAAPVKPQIPARPTRAKPSESPERTQHPPPLPTKSKPQVPARPSKPTTRDSSENVPLTTVPSNSSAKSTGSDQGVAAKPKPPVPSRPVGSKIAALQSGFMLDLNKRLQLGPQAPKKEEPAAEEVVEEKEKAPLVDARKGRARGPARRAPAKSPAPASAPAVEKPQLACAVSVPSTLWQIDPDEDLLLVPSHPEEVAPKTEADVSAPKPETKAAQSETPTLATNMAGEPVHEASEIAPGSENAASQPSPTEDAHAEHLEDAQAEALSNSAYDNELEPIKSSDKPPVVSQSTDASENIDDEALAASTDTLKPRTEDNVE</sequence>
<reference evidence="2 3" key="1">
    <citation type="journal article" date="2018" name="New Phytol.">
        <title>Comparative genomics and transcriptomics depict ericoid mycorrhizal fungi as versatile saprotrophs and plant mutualists.</title>
        <authorList>
            <person name="Martino E."/>
            <person name="Morin E."/>
            <person name="Grelet G.A."/>
            <person name="Kuo A."/>
            <person name="Kohler A."/>
            <person name="Daghino S."/>
            <person name="Barry K.W."/>
            <person name="Cichocki N."/>
            <person name="Clum A."/>
            <person name="Dockter R.B."/>
            <person name="Hainaut M."/>
            <person name="Kuo R.C."/>
            <person name="LaButti K."/>
            <person name="Lindahl B.D."/>
            <person name="Lindquist E.A."/>
            <person name="Lipzen A."/>
            <person name="Khouja H.R."/>
            <person name="Magnuson J."/>
            <person name="Murat C."/>
            <person name="Ohm R.A."/>
            <person name="Singer S.W."/>
            <person name="Spatafora J.W."/>
            <person name="Wang M."/>
            <person name="Veneault-Fourrey C."/>
            <person name="Henrissat B."/>
            <person name="Grigoriev I.V."/>
            <person name="Martin F.M."/>
            <person name="Perotto S."/>
        </authorList>
    </citation>
    <scope>NUCLEOTIDE SEQUENCE [LARGE SCALE GENOMIC DNA]</scope>
    <source>
        <strain evidence="2 3">ATCC 22711</strain>
    </source>
</reference>